<evidence type="ECO:0000259" key="3">
    <source>
        <dbReference type="Pfam" id="PF22725"/>
    </source>
</evidence>
<feature type="domain" description="GFO/IDH/MocA-like oxidoreductase" evidence="3">
    <location>
        <begin position="129"/>
        <end position="261"/>
    </location>
</feature>
<dbReference type="Proteomes" id="UP000248132">
    <property type="component" value="Unassembled WGS sequence"/>
</dbReference>
<keyword evidence="1" id="KW-0560">Oxidoreductase</keyword>
<evidence type="ECO:0000313" key="4">
    <source>
        <dbReference type="EMBL" id="PYG85794.1"/>
    </source>
</evidence>
<comment type="caution">
    <text evidence="4">The sequence shown here is derived from an EMBL/GenBank/DDBJ whole genome shotgun (WGS) entry which is preliminary data.</text>
</comment>
<feature type="domain" description="Gfo/Idh/MocA-like oxidoreductase N-terminal" evidence="2">
    <location>
        <begin position="1"/>
        <end position="118"/>
    </location>
</feature>
<dbReference type="InterPro" id="IPR000683">
    <property type="entry name" value="Gfo/Idh/MocA-like_OxRdtase_N"/>
</dbReference>
<dbReference type="RefSeq" id="WP_242981347.1">
    <property type="nucleotide sequence ID" value="NZ_QKMR01000022.1"/>
</dbReference>
<dbReference type="Gene3D" id="3.30.360.10">
    <property type="entry name" value="Dihydrodipicolinate Reductase, domain 2"/>
    <property type="match status" value="1"/>
</dbReference>
<evidence type="ECO:0000313" key="5">
    <source>
        <dbReference type="Proteomes" id="UP000248132"/>
    </source>
</evidence>
<dbReference type="InterPro" id="IPR050463">
    <property type="entry name" value="Gfo/Idh/MocA_oxidrdct_glycsds"/>
</dbReference>
<dbReference type="InterPro" id="IPR055170">
    <property type="entry name" value="GFO_IDH_MocA-like_dom"/>
</dbReference>
<gene>
    <name evidence="4" type="ORF">LY28_03090</name>
</gene>
<name>A0A318XL23_9FIRM</name>
<dbReference type="Pfam" id="PF01408">
    <property type="entry name" value="GFO_IDH_MocA"/>
    <property type="match status" value="1"/>
</dbReference>
<dbReference type="GO" id="GO:0000166">
    <property type="term" value="F:nucleotide binding"/>
    <property type="evidence" value="ECO:0007669"/>
    <property type="project" value="InterPro"/>
</dbReference>
<sequence>MRIGIIGCGAITRFRHAPECESNPNIEISGFFDLFEDRAAELAGRYGGKVYKNYEDMLKDDDVDGVIVCTSNATHAEVTVKSLKAGKHVLCEKPLATTVEDGIAMDKAAAEAGKLLMIAQNQRMDLAHKKAKEIISSGELGKVIFFKTEFSHSGPENWGIDKTKNTWFFNKNAAILGAMGDLGVHKIDLMRWMLEDEFVKISAIVGALDKKTSDGEPISVDDNAICLMETSRGIVGTVTASWSNYGAVDNSNVIYCENGVIKIGATPEYGVEVTKKNGEKILYKLPEQTRSGIVDAFSDAVENGMKSPISAGDAVKTLKVIFAALEASKSGSRITIQY</sequence>
<dbReference type="PANTHER" id="PTHR43818:SF11">
    <property type="entry name" value="BCDNA.GH03377"/>
    <property type="match status" value="1"/>
</dbReference>
<dbReference type="AlphaFoldDB" id="A0A318XL23"/>
<dbReference type="EMBL" id="QKMR01000022">
    <property type="protein sequence ID" value="PYG85794.1"/>
    <property type="molecule type" value="Genomic_DNA"/>
</dbReference>
<dbReference type="PANTHER" id="PTHR43818">
    <property type="entry name" value="BCDNA.GH03377"/>
    <property type="match status" value="1"/>
</dbReference>
<dbReference type="Pfam" id="PF22725">
    <property type="entry name" value="GFO_IDH_MocA_C3"/>
    <property type="match status" value="1"/>
</dbReference>
<dbReference type="SUPFAM" id="SSF51735">
    <property type="entry name" value="NAD(P)-binding Rossmann-fold domains"/>
    <property type="match status" value="1"/>
</dbReference>
<protein>
    <submittedName>
        <fullName evidence="4">Putative dehydrogenase</fullName>
    </submittedName>
</protein>
<organism evidence="4 5">
    <name type="scientific">Ruminiclostridium sufflavum DSM 19573</name>
    <dbReference type="NCBI Taxonomy" id="1121337"/>
    <lineage>
        <taxon>Bacteria</taxon>
        <taxon>Bacillati</taxon>
        <taxon>Bacillota</taxon>
        <taxon>Clostridia</taxon>
        <taxon>Eubacteriales</taxon>
        <taxon>Oscillospiraceae</taxon>
        <taxon>Ruminiclostridium</taxon>
    </lineage>
</organism>
<dbReference type="InterPro" id="IPR036291">
    <property type="entry name" value="NAD(P)-bd_dom_sf"/>
</dbReference>
<evidence type="ECO:0000259" key="2">
    <source>
        <dbReference type="Pfam" id="PF01408"/>
    </source>
</evidence>
<keyword evidence="5" id="KW-1185">Reference proteome</keyword>
<accession>A0A318XL23</accession>
<dbReference type="Gene3D" id="3.40.50.720">
    <property type="entry name" value="NAD(P)-binding Rossmann-like Domain"/>
    <property type="match status" value="1"/>
</dbReference>
<reference evidence="4 5" key="1">
    <citation type="submission" date="2018-06" db="EMBL/GenBank/DDBJ databases">
        <title>Genomic Encyclopedia of Type Strains, Phase I: the one thousand microbial genomes (KMG-I) project.</title>
        <authorList>
            <person name="Kyrpides N."/>
        </authorList>
    </citation>
    <scope>NUCLEOTIDE SEQUENCE [LARGE SCALE GENOMIC DNA]</scope>
    <source>
        <strain evidence="4 5">DSM 19573</strain>
    </source>
</reference>
<dbReference type="GO" id="GO:0016491">
    <property type="term" value="F:oxidoreductase activity"/>
    <property type="evidence" value="ECO:0007669"/>
    <property type="project" value="UniProtKB-KW"/>
</dbReference>
<evidence type="ECO:0000256" key="1">
    <source>
        <dbReference type="ARBA" id="ARBA00023002"/>
    </source>
</evidence>
<proteinExistence type="predicted"/>
<dbReference type="SUPFAM" id="SSF55347">
    <property type="entry name" value="Glyceraldehyde-3-phosphate dehydrogenase-like, C-terminal domain"/>
    <property type="match status" value="1"/>
</dbReference>